<dbReference type="EMBL" id="PNBA02000002">
    <property type="protein sequence ID" value="KAG6434134.1"/>
    <property type="molecule type" value="Genomic_DNA"/>
</dbReference>
<protein>
    <submittedName>
        <fullName evidence="1">Uncharacterized protein</fullName>
    </submittedName>
</protein>
<comment type="caution">
    <text evidence="1">The sequence shown here is derived from an EMBL/GenBank/DDBJ whole genome shotgun (WGS) entry which is preliminary data.</text>
</comment>
<sequence>MMEGISHRMVSVNAINMHVAEKGHGPTVLLRALILTLGYRTVAPSYSCLHVAADIESLAGGEPVFLVAHDWSVGTSAFSAQIWSGHSSL</sequence>
<reference evidence="1" key="2">
    <citation type="submission" date="2020-08" db="EMBL/GenBank/DDBJ databases">
        <title>Plant Genome Project.</title>
        <authorList>
            <person name="Zhang R.-G."/>
        </authorList>
    </citation>
    <scope>NUCLEOTIDE SEQUENCE</scope>
    <source>
        <strain evidence="1">Huo1</strain>
        <tissue evidence="1">Leaf</tissue>
    </source>
</reference>
<evidence type="ECO:0000313" key="1">
    <source>
        <dbReference type="EMBL" id="KAG6434134.1"/>
    </source>
</evidence>
<name>A0A8X8YLM8_SALSN</name>
<dbReference type="Proteomes" id="UP000298416">
    <property type="component" value="Unassembled WGS sequence"/>
</dbReference>
<gene>
    <name evidence="1" type="ORF">SASPL_105756</name>
</gene>
<organism evidence="1">
    <name type="scientific">Salvia splendens</name>
    <name type="common">Scarlet sage</name>
    <dbReference type="NCBI Taxonomy" id="180675"/>
    <lineage>
        <taxon>Eukaryota</taxon>
        <taxon>Viridiplantae</taxon>
        <taxon>Streptophyta</taxon>
        <taxon>Embryophyta</taxon>
        <taxon>Tracheophyta</taxon>
        <taxon>Spermatophyta</taxon>
        <taxon>Magnoliopsida</taxon>
        <taxon>eudicotyledons</taxon>
        <taxon>Gunneridae</taxon>
        <taxon>Pentapetalae</taxon>
        <taxon>asterids</taxon>
        <taxon>lamiids</taxon>
        <taxon>Lamiales</taxon>
        <taxon>Lamiaceae</taxon>
        <taxon>Nepetoideae</taxon>
        <taxon>Mentheae</taxon>
        <taxon>Salviinae</taxon>
        <taxon>Salvia</taxon>
        <taxon>Salvia subgen. Calosphace</taxon>
        <taxon>core Calosphace</taxon>
    </lineage>
</organism>
<dbReference type="InterPro" id="IPR029058">
    <property type="entry name" value="AB_hydrolase_fold"/>
</dbReference>
<reference evidence="1" key="1">
    <citation type="submission" date="2018-01" db="EMBL/GenBank/DDBJ databases">
        <authorList>
            <person name="Mao J.F."/>
        </authorList>
    </citation>
    <scope>NUCLEOTIDE SEQUENCE</scope>
    <source>
        <strain evidence="1">Huo1</strain>
        <tissue evidence="1">Leaf</tissue>
    </source>
</reference>
<proteinExistence type="predicted"/>
<evidence type="ECO:0000313" key="2">
    <source>
        <dbReference type="Proteomes" id="UP000298416"/>
    </source>
</evidence>
<dbReference type="AlphaFoldDB" id="A0A8X8YLM8"/>
<dbReference type="SUPFAM" id="SSF53474">
    <property type="entry name" value="alpha/beta-Hydrolases"/>
    <property type="match status" value="1"/>
</dbReference>
<accession>A0A8X8YLM8</accession>
<keyword evidence="2" id="KW-1185">Reference proteome</keyword>